<name>A0A1G7ZZA8_9SPHI</name>
<dbReference type="SUPFAM" id="SSF144091">
    <property type="entry name" value="Rhomboid-like"/>
    <property type="match status" value="1"/>
</dbReference>
<dbReference type="OrthoDB" id="9778341at2"/>
<dbReference type="InterPro" id="IPR022764">
    <property type="entry name" value="Peptidase_S54_rhomboid_dom"/>
</dbReference>
<evidence type="ECO:0000259" key="8">
    <source>
        <dbReference type="Pfam" id="PF01694"/>
    </source>
</evidence>
<dbReference type="InterPro" id="IPR035952">
    <property type="entry name" value="Rhomboid-like_sf"/>
</dbReference>
<feature type="transmembrane region" description="Helical" evidence="7">
    <location>
        <begin position="260"/>
        <end position="277"/>
    </location>
</feature>
<dbReference type="EMBL" id="FNCH01000017">
    <property type="protein sequence ID" value="SDH13993.1"/>
    <property type="molecule type" value="Genomic_DNA"/>
</dbReference>
<feature type="transmembrane region" description="Helical" evidence="7">
    <location>
        <begin position="337"/>
        <end position="355"/>
    </location>
</feature>
<evidence type="ECO:0000313" key="11">
    <source>
        <dbReference type="Proteomes" id="UP000199643"/>
    </source>
</evidence>
<dbReference type="Proteomes" id="UP000199643">
    <property type="component" value="Unassembled WGS sequence"/>
</dbReference>
<gene>
    <name evidence="9" type="ORF">SAMN05421827_11788</name>
    <name evidence="10" type="ORF">SAMN05421827_12425</name>
</gene>
<reference evidence="9" key="1">
    <citation type="submission" date="2016-10" db="EMBL/GenBank/DDBJ databases">
        <authorList>
            <person name="de Groot N.N."/>
        </authorList>
    </citation>
    <scope>NUCLEOTIDE SEQUENCE [LARGE SCALE GENOMIC DNA]</scope>
    <source>
        <strain evidence="9">DSM 17933</strain>
    </source>
</reference>
<keyword evidence="3 7" id="KW-0812">Transmembrane</keyword>
<dbReference type="EMBL" id="FNCH01000024">
    <property type="protein sequence ID" value="SDH42325.1"/>
    <property type="molecule type" value="Genomic_DNA"/>
</dbReference>
<evidence type="ECO:0000256" key="2">
    <source>
        <dbReference type="ARBA" id="ARBA00009045"/>
    </source>
</evidence>
<comment type="similarity">
    <text evidence="2">Belongs to the peptidase S54 family.</text>
</comment>
<evidence type="ECO:0000256" key="1">
    <source>
        <dbReference type="ARBA" id="ARBA00004141"/>
    </source>
</evidence>
<keyword evidence="6 7" id="KW-0472">Membrane</keyword>
<keyword evidence="9" id="KW-0645">Protease</keyword>
<keyword evidence="4" id="KW-0378">Hydrolase</keyword>
<dbReference type="InterPro" id="IPR050925">
    <property type="entry name" value="Rhomboid_protease_S54"/>
</dbReference>
<accession>A0A1G7ZZA8</accession>
<evidence type="ECO:0000256" key="5">
    <source>
        <dbReference type="ARBA" id="ARBA00022989"/>
    </source>
</evidence>
<dbReference type="AlphaFoldDB" id="A0A1G7ZZA8"/>
<dbReference type="GO" id="GO:0016020">
    <property type="term" value="C:membrane"/>
    <property type="evidence" value="ECO:0007669"/>
    <property type="project" value="UniProtKB-SubCell"/>
</dbReference>
<sequence>MLISWGYSPKIEKYIPLAEFPADKYLIVAKQAIENLGWALSHVSETGLIAYTPISFQSYSEEISIRIHGNFAVVKSECVGIQMLFNDYGKNELNLEKFFHEFEYVEFHLKDVWEENLFKFRRLIETQDDHYFEKAPLATKNKIKNVLFLFFPQKGYTATPILVLLNTLYFIAIIILSIVFIAYLSSKTGNASQEDYLSEIKLFSLNFGVNQRNLVLGGQYWRLITYQFIHGSVSHLFFNMYALVYLGLMIENKLGWKKFLFIYLMSGICGGLVSLIFHQEGVMMGASGAIMGLYGAFIALLINKSFERKATRALLVSTLIVSLLVLINGAFGKRVDNAAHVGGFVSGFIFAYLLNYRWDKTFEIKNWARYAVSVLLFLIFFSGVLHFSPKYATEEYRKLRYTFNTNLESLNSIMNLKISLPKDVKLASIKEDGIRPMERNLGIIKQMQALTLRPEDAKERAEKVKLSKASHRAVMLMYRDINADSTYRYSKQTSNALAQVFEILYKPD</sequence>
<evidence type="ECO:0000256" key="4">
    <source>
        <dbReference type="ARBA" id="ARBA00022801"/>
    </source>
</evidence>
<evidence type="ECO:0000313" key="9">
    <source>
        <dbReference type="EMBL" id="SDH13993.1"/>
    </source>
</evidence>
<keyword evidence="11" id="KW-1185">Reference proteome</keyword>
<dbReference type="Gene3D" id="1.20.1540.10">
    <property type="entry name" value="Rhomboid-like"/>
    <property type="match status" value="1"/>
</dbReference>
<protein>
    <submittedName>
        <fullName evidence="9">Rhomboid protease GluP</fullName>
    </submittedName>
</protein>
<feature type="transmembrane region" description="Helical" evidence="7">
    <location>
        <begin position="367"/>
        <end position="387"/>
    </location>
</feature>
<dbReference type="RefSeq" id="WP_090502630.1">
    <property type="nucleotide sequence ID" value="NZ_FNCH01000017.1"/>
</dbReference>
<evidence type="ECO:0000256" key="6">
    <source>
        <dbReference type="ARBA" id="ARBA00023136"/>
    </source>
</evidence>
<dbReference type="PANTHER" id="PTHR43731:SF14">
    <property type="entry name" value="PRESENILIN-ASSOCIATED RHOMBOID-LIKE PROTEIN, MITOCHONDRIAL"/>
    <property type="match status" value="1"/>
</dbReference>
<evidence type="ECO:0000313" key="10">
    <source>
        <dbReference type="EMBL" id="SDH42325.1"/>
    </source>
</evidence>
<dbReference type="Pfam" id="PF01694">
    <property type="entry name" value="Rhomboid"/>
    <property type="match status" value="1"/>
</dbReference>
<feature type="transmembrane region" description="Helical" evidence="7">
    <location>
        <begin position="228"/>
        <end position="248"/>
    </location>
</feature>
<evidence type="ECO:0000256" key="3">
    <source>
        <dbReference type="ARBA" id="ARBA00022692"/>
    </source>
</evidence>
<evidence type="ECO:0000256" key="7">
    <source>
        <dbReference type="SAM" id="Phobius"/>
    </source>
</evidence>
<feature type="transmembrane region" description="Helical" evidence="7">
    <location>
        <begin position="161"/>
        <end position="184"/>
    </location>
</feature>
<comment type="subcellular location">
    <subcellularLocation>
        <location evidence="1">Membrane</location>
        <topology evidence="1">Multi-pass membrane protein</topology>
    </subcellularLocation>
</comment>
<dbReference type="GO" id="GO:0004252">
    <property type="term" value="F:serine-type endopeptidase activity"/>
    <property type="evidence" value="ECO:0007669"/>
    <property type="project" value="InterPro"/>
</dbReference>
<keyword evidence="5 7" id="KW-1133">Transmembrane helix</keyword>
<feature type="transmembrane region" description="Helical" evidence="7">
    <location>
        <begin position="314"/>
        <end position="331"/>
    </location>
</feature>
<dbReference type="STRING" id="405671.SAMN05421827_11788"/>
<feature type="domain" description="Peptidase S54 rhomboid" evidence="8">
    <location>
        <begin position="218"/>
        <end position="355"/>
    </location>
</feature>
<dbReference type="GO" id="GO:0006508">
    <property type="term" value="P:proteolysis"/>
    <property type="evidence" value="ECO:0007669"/>
    <property type="project" value="UniProtKB-KW"/>
</dbReference>
<reference evidence="11" key="2">
    <citation type="submission" date="2016-10" db="EMBL/GenBank/DDBJ databases">
        <authorList>
            <person name="Varghese N."/>
            <person name="Submissions S."/>
        </authorList>
    </citation>
    <scope>NUCLEOTIDE SEQUENCE [LARGE SCALE GENOMIC DNA]</scope>
    <source>
        <strain evidence="11">DSM 17933</strain>
    </source>
</reference>
<proteinExistence type="inferred from homology"/>
<dbReference type="PANTHER" id="PTHR43731">
    <property type="entry name" value="RHOMBOID PROTEASE"/>
    <property type="match status" value="1"/>
</dbReference>
<feature type="transmembrane region" description="Helical" evidence="7">
    <location>
        <begin position="283"/>
        <end position="302"/>
    </location>
</feature>
<organism evidence="9 11">
    <name type="scientific">Pedobacter terrae</name>
    <dbReference type="NCBI Taxonomy" id="405671"/>
    <lineage>
        <taxon>Bacteria</taxon>
        <taxon>Pseudomonadati</taxon>
        <taxon>Bacteroidota</taxon>
        <taxon>Sphingobacteriia</taxon>
        <taxon>Sphingobacteriales</taxon>
        <taxon>Sphingobacteriaceae</taxon>
        <taxon>Pedobacter</taxon>
    </lineage>
</organism>